<feature type="compositionally biased region" description="Acidic residues" evidence="1">
    <location>
        <begin position="77"/>
        <end position="93"/>
    </location>
</feature>
<proteinExistence type="predicted"/>
<sequence length="126" mass="14379">MDYDPLNQLLVCMVCGELQHSQSAEGARCHIEEAHPDSLGLSIQDRSRILAAWDEQVSLRERFFTSQLQQHQARPDETEDPPAEIEVLVDSDEAPASKDRRTSKNKSKNTDPQGRPRGAEDKRRRR</sequence>
<feature type="region of interest" description="Disordered" evidence="1">
    <location>
        <begin position="66"/>
        <end position="126"/>
    </location>
</feature>
<dbReference type="Pfam" id="PF18658">
    <property type="entry name" value="zf-C2H2_12"/>
    <property type="match status" value="1"/>
</dbReference>
<organism evidence="3 4">
    <name type="scientific">Atractosteus spatula</name>
    <name type="common">Alligator gar</name>
    <name type="synonym">Lepisosteus spatula</name>
    <dbReference type="NCBI Taxonomy" id="7917"/>
    <lineage>
        <taxon>Eukaryota</taxon>
        <taxon>Metazoa</taxon>
        <taxon>Chordata</taxon>
        <taxon>Craniata</taxon>
        <taxon>Vertebrata</taxon>
        <taxon>Euteleostomi</taxon>
        <taxon>Actinopterygii</taxon>
        <taxon>Neopterygii</taxon>
        <taxon>Holostei</taxon>
        <taxon>Semionotiformes</taxon>
        <taxon>Lepisosteidae</taxon>
        <taxon>Atractosteus</taxon>
    </lineage>
</organism>
<dbReference type="InterPro" id="IPR040647">
    <property type="entry name" value="SPIN-DOC_Znf-C2H2"/>
</dbReference>
<accession>A0A8J7TDW0</accession>
<evidence type="ECO:0000259" key="2">
    <source>
        <dbReference type="Pfam" id="PF18658"/>
    </source>
</evidence>
<dbReference type="PANTHER" id="PTHR34589:SF2">
    <property type="entry name" value="ZINC FINGER TRANSLOCATION-ASSOCIATED PROTEIN"/>
    <property type="match status" value="1"/>
</dbReference>
<dbReference type="PANTHER" id="PTHR34589">
    <property type="entry name" value="SIMILAR TO RIKEN CDNA 2700081O15"/>
    <property type="match status" value="1"/>
</dbReference>
<feature type="compositionally biased region" description="Basic and acidic residues" evidence="1">
    <location>
        <begin position="117"/>
        <end position="126"/>
    </location>
</feature>
<evidence type="ECO:0000256" key="1">
    <source>
        <dbReference type="SAM" id="MobiDB-lite"/>
    </source>
</evidence>
<reference evidence="3" key="1">
    <citation type="journal article" date="2021" name="Cell">
        <title>Tracing the genetic footprints of vertebrate landing in non-teleost ray-finned fishes.</title>
        <authorList>
            <person name="Bi X."/>
            <person name="Wang K."/>
            <person name="Yang L."/>
            <person name="Pan H."/>
            <person name="Jiang H."/>
            <person name="Wei Q."/>
            <person name="Fang M."/>
            <person name="Yu H."/>
            <person name="Zhu C."/>
            <person name="Cai Y."/>
            <person name="He Y."/>
            <person name="Gan X."/>
            <person name="Zeng H."/>
            <person name="Yu D."/>
            <person name="Zhu Y."/>
            <person name="Jiang H."/>
            <person name="Qiu Q."/>
            <person name="Yang H."/>
            <person name="Zhang Y.E."/>
            <person name="Wang W."/>
            <person name="Zhu M."/>
            <person name="He S."/>
            <person name="Zhang G."/>
        </authorList>
    </citation>
    <scope>NUCLEOTIDE SEQUENCE</scope>
    <source>
        <strain evidence="3">Allg_001</strain>
    </source>
</reference>
<evidence type="ECO:0000313" key="4">
    <source>
        <dbReference type="Proteomes" id="UP000736164"/>
    </source>
</evidence>
<gene>
    <name evidence="3" type="primary">Spindoc</name>
    <name evidence="3" type="ORF">GTO95_0011078</name>
</gene>
<dbReference type="GO" id="GO:0045892">
    <property type="term" value="P:negative regulation of DNA-templated transcription"/>
    <property type="evidence" value="ECO:0007669"/>
    <property type="project" value="TreeGrafter"/>
</dbReference>
<comment type="caution">
    <text evidence="3">The sequence shown here is derived from an EMBL/GenBank/DDBJ whole genome shotgun (WGS) entry which is preliminary data.</text>
</comment>
<name>A0A8J7TDW0_ATRSP</name>
<dbReference type="Proteomes" id="UP000736164">
    <property type="component" value="Unassembled WGS sequence"/>
</dbReference>
<feature type="non-terminal residue" evidence="3">
    <location>
        <position position="126"/>
    </location>
</feature>
<dbReference type="AlphaFoldDB" id="A0A8J7TDW0"/>
<evidence type="ECO:0000313" key="3">
    <source>
        <dbReference type="EMBL" id="MBN3319668.1"/>
    </source>
</evidence>
<feature type="domain" description="SPIN-DOC-like zinc-finger" evidence="2">
    <location>
        <begin position="1"/>
        <end position="55"/>
    </location>
</feature>
<dbReference type="EMBL" id="JAAWVO010046613">
    <property type="protein sequence ID" value="MBN3319668.1"/>
    <property type="molecule type" value="Genomic_DNA"/>
</dbReference>
<keyword evidence="4" id="KW-1185">Reference proteome</keyword>
<dbReference type="InterPro" id="IPR052675">
    <property type="entry name" value="ZnF_transloc-Spindlin_int"/>
</dbReference>
<feature type="non-terminal residue" evidence="3">
    <location>
        <position position="1"/>
    </location>
</feature>
<protein>
    <submittedName>
        <fullName evidence="3">SPNDC protein</fullName>
    </submittedName>
</protein>